<feature type="binding site" evidence="14">
    <location>
        <position position="56"/>
    </location>
    <ligand>
        <name>Zn(2+)</name>
        <dbReference type="ChEBI" id="CHEBI:29105"/>
        <note>catalytic</note>
    </ligand>
</feature>
<evidence type="ECO:0000313" key="17">
    <source>
        <dbReference type="EMBL" id="OEY68248.1"/>
    </source>
</evidence>
<organism evidence="17 18">
    <name type="scientific">Rheinheimera salexigens</name>
    <dbReference type="NCBI Taxonomy" id="1628148"/>
    <lineage>
        <taxon>Bacteria</taxon>
        <taxon>Pseudomonadati</taxon>
        <taxon>Pseudomonadota</taxon>
        <taxon>Gammaproteobacteria</taxon>
        <taxon>Chromatiales</taxon>
        <taxon>Chromatiaceae</taxon>
        <taxon>Rheinheimera</taxon>
    </lineage>
</organism>
<dbReference type="InterPro" id="IPR016193">
    <property type="entry name" value="Cytidine_deaminase-like"/>
</dbReference>
<dbReference type="STRING" id="1628148.BI198_00715"/>
<dbReference type="InterPro" id="IPR016192">
    <property type="entry name" value="APOBEC/CMP_deaminase_Zn-bd"/>
</dbReference>
<evidence type="ECO:0000256" key="5">
    <source>
        <dbReference type="ARBA" id="ARBA00018266"/>
    </source>
</evidence>
<dbReference type="Pfam" id="PF00383">
    <property type="entry name" value="dCMP_cyt_deam_1"/>
    <property type="match status" value="1"/>
</dbReference>
<comment type="catalytic activity">
    <reaction evidence="11 15">
        <text>cytidine + H2O + H(+) = uridine + NH4(+)</text>
        <dbReference type="Rhea" id="RHEA:16069"/>
        <dbReference type="ChEBI" id="CHEBI:15377"/>
        <dbReference type="ChEBI" id="CHEBI:15378"/>
        <dbReference type="ChEBI" id="CHEBI:16704"/>
        <dbReference type="ChEBI" id="CHEBI:17562"/>
        <dbReference type="ChEBI" id="CHEBI:28938"/>
        <dbReference type="EC" id="3.5.4.5"/>
    </reaction>
</comment>
<gene>
    <name evidence="17" type="ORF">BI198_00715</name>
</gene>
<dbReference type="NCBIfam" id="TIGR01354">
    <property type="entry name" value="cyt_deam_tetra"/>
    <property type="match status" value="1"/>
</dbReference>
<dbReference type="InterPro" id="IPR050202">
    <property type="entry name" value="Cyt/Deoxycyt_deaminase"/>
</dbReference>
<evidence type="ECO:0000256" key="2">
    <source>
        <dbReference type="ARBA" id="ARBA00003949"/>
    </source>
</evidence>
<dbReference type="AlphaFoldDB" id="A0A1E7Q2F5"/>
<evidence type="ECO:0000256" key="8">
    <source>
        <dbReference type="ARBA" id="ARBA00022833"/>
    </source>
</evidence>
<dbReference type="RefSeq" id="WP_070047815.1">
    <property type="nucleotide sequence ID" value="NZ_CBCSDO010000011.1"/>
</dbReference>
<dbReference type="OrthoDB" id="9795347at2"/>
<dbReference type="PANTHER" id="PTHR11644">
    <property type="entry name" value="CYTIDINE DEAMINASE"/>
    <property type="match status" value="1"/>
</dbReference>
<keyword evidence="18" id="KW-1185">Reference proteome</keyword>
<evidence type="ECO:0000259" key="16">
    <source>
        <dbReference type="PROSITE" id="PS51747"/>
    </source>
</evidence>
<dbReference type="PROSITE" id="PS00903">
    <property type="entry name" value="CYT_DCMP_DEAMINASES_1"/>
    <property type="match status" value="1"/>
</dbReference>
<evidence type="ECO:0000256" key="13">
    <source>
        <dbReference type="PIRSR" id="PIRSR606262-2"/>
    </source>
</evidence>
<keyword evidence="6 14" id="KW-0479">Metal-binding</keyword>
<sequence length="142" mass="15173">MTDINWPGLKQAAKQATLQAYAPYSHFPVGVAVLATSGKIYIGCNVESASYGATVCAERNAIAAAIVAGEREFKALLVYTPQLDLTPPCGICRQVIAEFFHPDTPVASCNHVDQQQTWTLGELLPAAFTPKHLADSEKVGAK</sequence>
<dbReference type="CDD" id="cd01283">
    <property type="entry name" value="cytidine_deaminase"/>
    <property type="match status" value="1"/>
</dbReference>
<feature type="binding site" evidence="13">
    <location>
        <begin position="45"/>
        <end position="51"/>
    </location>
    <ligand>
        <name>substrate</name>
    </ligand>
</feature>
<evidence type="ECO:0000256" key="10">
    <source>
        <dbReference type="ARBA" id="ARBA00049252"/>
    </source>
</evidence>
<dbReference type="GO" id="GO:0055086">
    <property type="term" value="P:nucleobase-containing small molecule metabolic process"/>
    <property type="evidence" value="ECO:0007669"/>
    <property type="project" value="UniProtKB-ARBA"/>
</dbReference>
<protein>
    <recommendedName>
        <fullName evidence="5 15">Cytidine deaminase</fullName>
        <ecNumber evidence="4 15">3.5.4.5</ecNumber>
    </recommendedName>
    <alternativeName>
        <fullName evidence="9 15">Cytidine aminohydrolase</fullName>
    </alternativeName>
</protein>
<comment type="catalytic activity">
    <reaction evidence="10 15">
        <text>2'-deoxycytidine + H2O + H(+) = 2'-deoxyuridine + NH4(+)</text>
        <dbReference type="Rhea" id="RHEA:13433"/>
        <dbReference type="ChEBI" id="CHEBI:15377"/>
        <dbReference type="ChEBI" id="CHEBI:15378"/>
        <dbReference type="ChEBI" id="CHEBI:15698"/>
        <dbReference type="ChEBI" id="CHEBI:16450"/>
        <dbReference type="ChEBI" id="CHEBI:28938"/>
        <dbReference type="EC" id="3.5.4.5"/>
    </reaction>
</comment>
<proteinExistence type="inferred from homology"/>
<dbReference type="GO" id="GO:0042802">
    <property type="term" value="F:identical protein binding"/>
    <property type="evidence" value="ECO:0007669"/>
    <property type="project" value="UniProtKB-ARBA"/>
</dbReference>
<evidence type="ECO:0000256" key="15">
    <source>
        <dbReference type="RuleBase" id="RU364006"/>
    </source>
</evidence>
<dbReference type="PANTHER" id="PTHR11644:SF2">
    <property type="entry name" value="CYTIDINE DEAMINASE"/>
    <property type="match status" value="1"/>
</dbReference>
<dbReference type="InterPro" id="IPR002125">
    <property type="entry name" value="CMP_dCMP_dom"/>
</dbReference>
<dbReference type="EC" id="3.5.4.5" evidence="4 15"/>
<evidence type="ECO:0000256" key="3">
    <source>
        <dbReference type="ARBA" id="ARBA00006576"/>
    </source>
</evidence>
<dbReference type="EMBL" id="MKEK01000001">
    <property type="protein sequence ID" value="OEY68248.1"/>
    <property type="molecule type" value="Genomic_DNA"/>
</dbReference>
<comment type="function">
    <text evidence="2 15">This enzyme scavenges exogenous and endogenous cytidine and 2'-deoxycytidine for UMP synthesis.</text>
</comment>
<evidence type="ECO:0000256" key="9">
    <source>
        <dbReference type="ARBA" id="ARBA00032005"/>
    </source>
</evidence>
<dbReference type="GO" id="GO:0072527">
    <property type="term" value="P:pyrimidine-containing compound metabolic process"/>
    <property type="evidence" value="ECO:0007669"/>
    <property type="project" value="UniProtKB-ARBA"/>
</dbReference>
<evidence type="ECO:0000256" key="6">
    <source>
        <dbReference type="ARBA" id="ARBA00022723"/>
    </source>
</evidence>
<keyword evidence="8 14" id="KW-0862">Zinc</keyword>
<dbReference type="SUPFAM" id="SSF53927">
    <property type="entry name" value="Cytidine deaminase-like"/>
    <property type="match status" value="1"/>
</dbReference>
<keyword evidence="7 15" id="KW-0378">Hydrolase</keyword>
<dbReference type="GO" id="GO:0005829">
    <property type="term" value="C:cytosol"/>
    <property type="evidence" value="ECO:0007669"/>
    <property type="project" value="TreeGrafter"/>
</dbReference>
<evidence type="ECO:0000256" key="7">
    <source>
        <dbReference type="ARBA" id="ARBA00022801"/>
    </source>
</evidence>
<reference evidence="18" key="1">
    <citation type="submission" date="2016-09" db="EMBL/GenBank/DDBJ databases">
        <authorList>
            <person name="Wan X."/>
            <person name="Hou S."/>
        </authorList>
    </citation>
    <scope>NUCLEOTIDE SEQUENCE [LARGE SCALE GENOMIC DNA]</scope>
    <source>
        <strain evidence="18">KH87</strain>
    </source>
</reference>
<evidence type="ECO:0000256" key="4">
    <source>
        <dbReference type="ARBA" id="ARBA00012783"/>
    </source>
</evidence>
<comment type="cofactor">
    <cofactor evidence="1 14 15">
        <name>Zn(2+)</name>
        <dbReference type="ChEBI" id="CHEBI:29105"/>
    </cofactor>
</comment>
<evidence type="ECO:0000256" key="14">
    <source>
        <dbReference type="PIRSR" id="PIRSR606262-3"/>
    </source>
</evidence>
<dbReference type="FunFam" id="3.40.140.10:FF:000008">
    <property type="entry name" value="Cytidine deaminase"/>
    <property type="match status" value="1"/>
</dbReference>
<accession>A0A1E7Q2F5</accession>
<evidence type="ECO:0000256" key="12">
    <source>
        <dbReference type="PIRSR" id="PIRSR606262-1"/>
    </source>
</evidence>
<name>A0A1E7Q2F5_9GAMM</name>
<evidence type="ECO:0000313" key="18">
    <source>
        <dbReference type="Proteomes" id="UP000242258"/>
    </source>
</evidence>
<feature type="active site" description="Proton donor" evidence="12">
    <location>
        <position position="58"/>
    </location>
</feature>
<dbReference type="InterPro" id="IPR006262">
    <property type="entry name" value="Cyt_deam_tetra"/>
</dbReference>
<evidence type="ECO:0000256" key="1">
    <source>
        <dbReference type="ARBA" id="ARBA00001947"/>
    </source>
</evidence>
<dbReference type="GO" id="GO:0004126">
    <property type="term" value="F:cytidine deaminase activity"/>
    <property type="evidence" value="ECO:0007669"/>
    <property type="project" value="UniProtKB-UniRule"/>
</dbReference>
<dbReference type="PROSITE" id="PS51747">
    <property type="entry name" value="CYT_DCMP_DEAMINASES_2"/>
    <property type="match status" value="1"/>
</dbReference>
<comment type="caution">
    <text evidence="17">The sequence shown here is derived from an EMBL/GenBank/DDBJ whole genome shotgun (WGS) entry which is preliminary data.</text>
</comment>
<dbReference type="NCBIfam" id="NF004064">
    <property type="entry name" value="PRK05578.1"/>
    <property type="match status" value="1"/>
</dbReference>
<comment type="similarity">
    <text evidence="3 15">Belongs to the cytidine and deoxycytidylate deaminase family.</text>
</comment>
<feature type="binding site" evidence="14">
    <location>
        <position position="92"/>
    </location>
    <ligand>
        <name>Zn(2+)</name>
        <dbReference type="ChEBI" id="CHEBI:29105"/>
        <note>catalytic</note>
    </ligand>
</feature>
<feature type="domain" description="CMP/dCMP-type deaminase" evidence="16">
    <location>
        <begin position="4"/>
        <end position="131"/>
    </location>
</feature>
<dbReference type="GO" id="GO:0008270">
    <property type="term" value="F:zinc ion binding"/>
    <property type="evidence" value="ECO:0007669"/>
    <property type="project" value="UniProtKB-UniRule"/>
</dbReference>
<evidence type="ECO:0000256" key="11">
    <source>
        <dbReference type="ARBA" id="ARBA00049558"/>
    </source>
</evidence>
<feature type="binding site" evidence="14">
    <location>
        <position position="89"/>
    </location>
    <ligand>
        <name>Zn(2+)</name>
        <dbReference type="ChEBI" id="CHEBI:29105"/>
        <note>catalytic</note>
    </ligand>
</feature>
<dbReference type="Proteomes" id="UP000242258">
    <property type="component" value="Unassembled WGS sequence"/>
</dbReference>
<dbReference type="Gene3D" id="3.40.140.10">
    <property type="entry name" value="Cytidine Deaminase, domain 2"/>
    <property type="match status" value="1"/>
</dbReference>